<proteinExistence type="predicted"/>
<accession>A0A2G9TZQ3</accession>
<dbReference type="AlphaFoldDB" id="A0A2G9TZQ3"/>
<evidence type="ECO:0000313" key="2">
    <source>
        <dbReference type="EMBL" id="PIO63454.1"/>
    </source>
</evidence>
<evidence type="ECO:0000313" key="3">
    <source>
        <dbReference type="Proteomes" id="UP000230423"/>
    </source>
</evidence>
<gene>
    <name evidence="2" type="ORF">TELCIR_14946</name>
</gene>
<protein>
    <recommendedName>
        <fullName evidence="1">DUF7042 domain-containing protein</fullName>
    </recommendedName>
</protein>
<feature type="domain" description="DUF7042" evidence="1">
    <location>
        <begin position="28"/>
        <end position="110"/>
    </location>
</feature>
<dbReference type="InterPro" id="IPR055470">
    <property type="entry name" value="DUF7042"/>
</dbReference>
<reference evidence="2 3" key="1">
    <citation type="submission" date="2015-09" db="EMBL/GenBank/DDBJ databases">
        <title>Draft genome of the parasitic nematode Teladorsagia circumcincta isolate WARC Sus (inbred).</title>
        <authorList>
            <person name="Mitreva M."/>
        </authorList>
    </citation>
    <scope>NUCLEOTIDE SEQUENCE [LARGE SCALE GENOMIC DNA]</scope>
    <source>
        <strain evidence="2 3">S</strain>
    </source>
</reference>
<organism evidence="2 3">
    <name type="scientific">Teladorsagia circumcincta</name>
    <name type="common">Brown stomach worm</name>
    <name type="synonym">Ostertagia circumcincta</name>
    <dbReference type="NCBI Taxonomy" id="45464"/>
    <lineage>
        <taxon>Eukaryota</taxon>
        <taxon>Metazoa</taxon>
        <taxon>Ecdysozoa</taxon>
        <taxon>Nematoda</taxon>
        <taxon>Chromadorea</taxon>
        <taxon>Rhabditida</taxon>
        <taxon>Rhabditina</taxon>
        <taxon>Rhabditomorpha</taxon>
        <taxon>Strongyloidea</taxon>
        <taxon>Trichostrongylidae</taxon>
        <taxon>Teladorsagia</taxon>
    </lineage>
</organism>
<sequence>MIVETRDTLVLHGAQEDCPLRGRYTSSACQHPLLFLGCHKPDEIQIATECNPIRKDADLYSCAAHFEHDDDHYLVVRDELSAQYQCMKIHTSNDITVKMFDHVSCDPQSTAGALPSLTLNISHTERCESSFLAGFLHYSRASTMIHPGQTLLLSNVLVLFLLS</sequence>
<dbReference type="OrthoDB" id="9979716at2759"/>
<dbReference type="Proteomes" id="UP000230423">
    <property type="component" value="Unassembled WGS sequence"/>
</dbReference>
<dbReference type="Pfam" id="PF23069">
    <property type="entry name" value="DUF7042"/>
    <property type="match status" value="1"/>
</dbReference>
<evidence type="ECO:0000259" key="1">
    <source>
        <dbReference type="Pfam" id="PF23069"/>
    </source>
</evidence>
<dbReference type="EMBL" id="KZ350896">
    <property type="protein sequence ID" value="PIO63454.1"/>
    <property type="molecule type" value="Genomic_DNA"/>
</dbReference>
<keyword evidence="3" id="KW-1185">Reference proteome</keyword>
<name>A0A2G9TZQ3_TELCI</name>